<dbReference type="EMBL" id="SRJC01000001">
    <property type="protein sequence ID" value="TGB04259.1"/>
    <property type="molecule type" value="Genomic_DNA"/>
</dbReference>
<accession>A0A4Z0H2T5</accession>
<dbReference type="Gene3D" id="2.30.110.10">
    <property type="entry name" value="Electron Transport, Fmn-binding Protein, Chain A"/>
    <property type="match status" value="1"/>
</dbReference>
<dbReference type="RefSeq" id="WP_135326790.1">
    <property type="nucleotide sequence ID" value="NZ_SRJC01000001.1"/>
</dbReference>
<evidence type="ECO:0000256" key="1">
    <source>
        <dbReference type="ARBA" id="ARBA00001917"/>
    </source>
</evidence>
<sequence>MERQDHIKMHSYPGMVAVVGVHTEDGVNFMAAGWHSYLSMEPAMYGVAVGRERYTYHQLKDAGRFTINFLPWEHADSIQFSGTTSGYTIDKGERMDWYSSDSTLPLLKGAYLAYECDLKQMVPTGDHEWVVGEIRTFHYEENFFAQNGLPDFKKLNIPLYLGRSTYLKLDETTEKLAINEPKPDKKS</sequence>
<name>A0A4Z0H2T5_9BACI</name>
<dbReference type="AlphaFoldDB" id="A0A4Z0H2T5"/>
<feature type="domain" description="Flavin reductase like" evidence="4">
    <location>
        <begin position="9"/>
        <end position="146"/>
    </location>
</feature>
<evidence type="ECO:0000256" key="3">
    <source>
        <dbReference type="ARBA" id="ARBA00038054"/>
    </source>
</evidence>
<keyword evidence="2" id="KW-0285">Flavoprotein</keyword>
<dbReference type="STRING" id="192814.GCA_900166575_01216"/>
<dbReference type="InterPro" id="IPR002563">
    <property type="entry name" value="Flavin_Rdtase-like_dom"/>
</dbReference>
<comment type="similarity">
    <text evidence="3">Belongs to the flavoredoxin family.</text>
</comment>
<dbReference type="Pfam" id="PF01613">
    <property type="entry name" value="Flavin_Reduct"/>
    <property type="match status" value="1"/>
</dbReference>
<dbReference type="PANTHER" id="PTHR43567:SF1">
    <property type="entry name" value="FLAVOREDOXIN"/>
    <property type="match status" value="1"/>
</dbReference>
<gene>
    <name evidence="5" type="ORF">E4663_04440</name>
</gene>
<dbReference type="InterPro" id="IPR012349">
    <property type="entry name" value="Split_barrel_FMN-bd"/>
</dbReference>
<comment type="cofactor">
    <cofactor evidence="1">
        <name>FMN</name>
        <dbReference type="ChEBI" id="CHEBI:58210"/>
    </cofactor>
</comment>
<dbReference type="SMART" id="SM00903">
    <property type="entry name" value="Flavin_Reduct"/>
    <property type="match status" value="1"/>
</dbReference>
<proteinExistence type="inferred from homology"/>
<dbReference type="GO" id="GO:0016646">
    <property type="term" value="F:oxidoreductase activity, acting on the CH-NH group of donors, NAD or NADP as acceptor"/>
    <property type="evidence" value="ECO:0007669"/>
    <property type="project" value="UniProtKB-ARBA"/>
</dbReference>
<reference evidence="5 6" key="1">
    <citation type="journal article" date="2003" name="Int. J. Syst. Evol. Microbiol.">
        <title>Halobacillus salinus sp. nov., isolated from a salt lake on the coast of the East Sea in Korea.</title>
        <authorList>
            <person name="Yoon J.H."/>
            <person name="Kang K.H."/>
            <person name="Park Y.H."/>
        </authorList>
    </citation>
    <scope>NUCLEOTIDE SEQUENCE [LARGE SCALE GENOMIC DNA]</scope>
    <source>
        <strain evidence="5 6">HSL-3</strain>
    </source>
</reference>
<dbReference type="SUPFAM" id="SSF50475">
    <property type="entry name" value="FMN-binding split barrel"/>
    <property type="match status" value="1"/>
</dbReference>
<dbReference type="InterPro" id="IPR052174">
    <property type="entry name" value="Flavoredoxin"/>
</dbReference>
<evidence type="ECO:0000256" key="2">
    <source>
        <dbReference type="ARBA" id="ARBA00022630"/>
    </source>
</evidence>
<organism evidence="5 6">
    <name type="scientific">Halobacillus salinus</name>
    <dbReference type="NCBI Taxonomy" id="192814"/>
    <lineage>
        <taxon>Bacteria</taxon>
        <taxon>Bacillati</taxon>
        <taxon>Bacillota</taxon>
        <taxon>Bacilli</taxon>
        <taxon>Bacillales</taxon>
        <taxon>Bacillaceae</taxon>
        <taxon>Halobacillus</taxon>
    </lineage>
</organism>
<evidence type="ECO:0000313" key="6">
    <source>
        <dbReference type="Proteomes" id="UP000297982"/>
    </source>
</evidence>
<comment type="caution">
    <text evidence="5">The sequence shown here is derived from an EMBL/GenBank/DDBJ whole genome shotgun (WGS) entry which is preliminary data.</text>
</comment>
<evidence type="ECO:0000259" key="4">
    <source>
        <dbReference type="SMART" id="SM00903"/>
    </source>
</evidence>
<dbReference type="GO" id="GO:0010181">
    <property type="term" value="F:FMN binding"/>
    <property type="evidence" value="ECO:0007669"/>
    <property type="project" value="InterPro"/>
</dbReference>
<evidence type="ECO:0000313" key="5">
    <source>
        <dbReference type="EMBL" id="TGB04259.1"/>
    </source>
</evidence>
<dbReference type="PANTHER" id="PTHR43567">
    <property type="entry name" value="FLAVOREDOXIN-RELATED-RELATED"/>
    <property type="match status" value="1"/>
</dbReference>
<protein>
    <submittedName>
        <fullName evidence="5">Flavin reductase</fullName>
    </submittedName>
</protein>
<dbReference type="Proteomes" id="UP000297982">
    <property type="component" value="Unassembled WGS sequence"/>
</dbReference>
<keyword evidence="6" id="KW-1185">Reference proteome</keyword>